<name>A0A8J4DT23_9ACTN</name>
<gene>
    <name evidence="1" type="ORF">Val02_62300</name>
</gene>
<dbReference type="RefSeq" id="WP_203902815.1">
    <property type="nucleotide sequence ID" value="NZ_BOPF01000026.1"/>
</dbReference>
<organism evidence="1 2">
    <name type="scientific">Virgisporangium aliadipatigenens</name>
    <dbReference type="NCBI Taxonomy" id="741659"/>
    <lineage>
        <taxon>Bacteria</taxon>
        <taxon>Bacillati</taxon>
        <taxon>Actinomycetota</taxon>
        <taxon>Actinomycetes</taxon>
        <taxon>Micromonosporales</taxon>
        <taxon>Micromonosporaceae</taxon>
        <taxon>Virgisporangium</taxon>
    </lineage>
</organism>
<keyword evidence="2" id="KW-1185">Reference proteome</keyword>
<dbReference type="AlphaFoldDB" id="A0A8J4DT23"/>
<evidence type="ECO:0000313" key="1">
    <source>
        <dbReference type="EMBL" id="GIJ49344.1"/>
    </source>
</evidence>
<sequence length="68" mass="7433">MPVRPALPEEAFGWLRRSVIAQGATVTVVTGLPTDEVVRAFGGDPREPVSLRRINHVVPTVAVLDRCR</sequence>
<reference evidence="1" key="1">
    <citation type="submission" date="2021-01" db="EMBL/GenBank/DDBJ databases">
        <title>Whole genome shotgun sequence of Virgisporangium aliadipatigenens NBRC 105644.</title>
        <authorList>
            <person name="Komaki H."/>
            <person name="Tamura T."/>
        </authorList>
    </citation>
    <scope>NUCLEOTIDE SEQUENCE</scope>
    <source>
        <strain evidence="1">NBRC 105644</strain>
    </source>
</reference>
<protein>
    <submittedName>
        <fullName evidence="1">Uncharacterized protein</fullName>
    </submittedName>
</protein>
<dbReference type="EMBL" id="BOPF01000026">
    <property type="protein sequence ID" value="GIJ49344.1"/>
    <property type="molecule type" value="Genomic_DNA"/>
</dbReference>
<proteinExistence type="predicted"/>
<dbReference type="Proteomes" id="UP000619260">
    <property type="component" value="Unassembled WGS sequence"/>
</dbReference>
<accession>A0A8J4DT23</accession>
<comment type="caution">
    <text evidence="1">The sequence shown here is derived from an EMBL/GenBank/DDBJ whole genome shotgun (WGS) entry which is preliminary data.</text>
</comment>
<evidence type="ECO:0000313" key="2">
    <source>
        <dbReference type="Proteomes" id="UP000619260"/>
    </source>
</evidence>